<feature type="transmembrane region" description="Helical" evidence="6">
    <location>
        <begin position="76"/>
        <end position="97"/>
    </location>
</feature>
<feature type="transmembrane region" description="Helical" evidence="6">
    <location>
        <begin position="335"/>
        <end position="357"/>
    </location>
</feature>
<evidence type="ECO:0000256" key="2">
    <source>
        <dbReference type="ARBA" id="ARBA00010199"/>
    </source>
</evidence>
<dbReference type="Pfam" id="PF01554">
    <property type="entry name" value="MatE"/>
    <property type="match status" value="2"/>
</dbReference>
<dbReference type="RefSeq" id="WP_086743225.1">
    <property type="nucleotide sequence ID" value="NZ_MWPV01000001.1"/>
</dbReference>
<evidence type="ECO:0000313" key="7">
    <source>
        <dbReference type="EMBL" id="OUL59826.1"/>
    </source>
</evidence>
<feature type="transmembrane region" description="Helical" evidence="6">
    <location>
        <begin position="293"/>
        <end position="323"/>
    </location>
</feature>
<gene>
    <name evidence="7" type="ORF">B1199_05830</name>
</gene>
<keyword evidence="5 6" id="KW-0472">Membrane</keyword>
<reference evidence="7 8" key="1">
    <citation type="submission" date="2017-02" db="EMBL/GenBank/DDBJ databases">
        <title>Pseudoalteromonas ulvae TC14 Genome.</title>
        <authorList>
            <person name="Molmeret M."/>
        </authorList>
    </citation>
    <scope>NUCLEOTIDE SEQUENCE [LARGE SCALE GENOMIC DNA]</scope>
    <source>
        <strain evidence="7">TC14</strain>
    </source>
</reference>
<feature type="transmembrane region" description="Helical" evidence="6">
    <location>
        <begin position="224"/>
        <end position="243"/>
    </location>
</feature>
<comment type="caution">
    <text evidence="7">The sequence shown here is derived from an EMBL/GenBank/DDBJ whole genome shotgun (WGS) entry which is preliminary data.</text>
</comment>
<dbReference type="InterPro" id="IPR002528">
    <property type="entry name" value="MATE_fam"/>
</dbReference>
<feature type="transmembrane region" description="Helical" evidence="6">
    <location>
        <begin position="172"/>
        <end position="192"/>
    </location>
</feature>
<evidence type="ECO:0000256" key="3">
    <source>
        <dbReference type="ARBA" id="ARBA00022692"/>
    </source>
</evidence>
<dbReference type="NCBIfam" id="TIGR00797">
    <property type="entry name" value="matE"/>
    <property type="match status" value="1"/>
</dbReference>
<dbReference type="OrthoDB" id="9789527at2"/>
<evidence type="ECO:0000256" key="4">
    <source>
        <dbReference type="ARBA" id="ARBA00022989"/>
    </source>
</evidence>
<dbReference type="CDD" id="cd13136">
    <property type="entry name" value="MATE_DinF_like"/>
    <property type="match status" value="1"/>
</dbReference>
<comment type="similarity">
    <text evidence="2">Belongs to the multi antimicrobial extrusion (MATE) (TC 2.A.66.1) family.</text>
</comment>
<feature type="transmembrane region" description="Helical" evidence="6">
    <location>
        <begin position="392"/>
        <end position="415"/>
    </location>
</feature>
<dbReference type="GO" id="GO:0015297">
    <property type="term" value="F:antiporter activity"/>
    <property type="evidence" value="ECO:0007669"/>
    <property type="project" value="InterPro"/>
</dbReference>
<dbReference type="GO" id="GO:0005886">
    <property type="term" value="C:plasma membrane"/>
    <property type="evidence" value="ECO:0007669"/>
    <property type="project" value="TreeGrafter"/>
</dbReference>
<keyword evidence="4 6" id="KW-1133">Transmembrane helix</keyword>
<evidence type="ECO:0000256" key="5">
    <source>
        <dbReference type="ARBA" id="ARBA00023136"/>
    </source>
</evidence>
<dbReference type="PANTHER" id="PTHR42893">
    <property type="entry name" value="PROTEIN DETOXIFICATION 44, CHLOROPLASTIC-RELATED"/>
    <property type="match status" value="1"/>
</dbReference>
<feature type="transmembrane region" description="Helical" evidence="6">
    <location>
        <begin position="369"/>
        <end position="386"/>
    </location>
</feature>
<keyword evidence="3 6" id="KW-0812">Transmembrane</keyword>
<dbReference type="PANTHER" id="PTHR42893:SF46">
    <property type="entry name" value="PROTEIN DETOXIFICATION 44, CHLOROPLASTIC"/>
    <property type="match status" value="1"/>
</dbReference>
<dbReference type="InterPro" id="IPR044644">
    <property type="entry name" value="DinF-like"/>
</dbReference>
<dbReference type="Proteomes" id="UP000194841">
    <property type="component" value="Unassembled WGS sequence"/>
</dbReference>
<dbReference type="GO" id="GO:0042910">
    <property type="term" value="F:xenobiotic transmembrane transporter activity"/>
    <property type="evidence" value="ECO:0007669"/>
    <property type="project" value="InterPro"/>
</dbReference>
<dbReference type="EMBL" id="MWPV01000001">
    <property type="protein sequence ID" value="OUL59826.1"/>
    <property type="molecule type" value="Genomic_DNA"/>
</dbReference>
<evidence type="ECO:0000256" key="6">
    <source>
        <dbReference type="SAM" id="Phobius"/>
    </source>
</evidence>
<name>A0A244CWL9_PSEDV</name>
<feature type="transmembrane region" description="Helical" evidence="6">
    <location>
        <begin position="117"/>
        <end position="138"/>
    </location>
</feature>
<feature type="transmembrane region" description="Helical" evidence="6">
    <location>
        <begin position="26"/>
        <end position="48"/>
    </location>
</feature>
<feature type="transmembrane region" description="Helical" evidence="6">
    <location>
        <begin position="249"/>
        <end position="272"/>
    </location>
</feature>
<accession>A0A244CWL9</accession>
<protein>
    <submittedName>
        <fullName evidence="7">MATE family efflux transporter</fullName>
    </submittedName>
</protein>
<proteinExistence type="inferred from homology"/>
<feature type="transmembrane region" description="Helical" evidence="6">
    <location>
        <begin position="145"/>
        <end position="166"/>
    </location>
</feature>
<comment type="subcellular location">
    <subcellularLocation>
        <location evidence="1">Membrane</location>
        <topology evidence="1">Multi-pass membrane protein</topology>
    </subcellularLocation>
</comment>
<keyword evidence="8" id="KW-1185">Reference proteome</keyword>
<evidence type="ECO:0000313" key="8">
    <source>
        <dbReference type="Proteomes" id="UP000194841"/>
    </source>
</evidence>
<organism evidence="7 8">
    <name type="scientific">Pseudoalteromonas ulvae</name>
    <dbReference type="NCBI Taxonomy" id="107327"/>
    <lineage>
        <taxon>Bacteria</taxon>
        <taxon>Pseudomonadati</taxon>
        <taxon>Pseudomonadota</taxon>
        <taxon>Gammaproteobacteria</taxon>
        <taxon>Alteromonadales</taxon>
        <taxon>Pseudoalteromonadaceae</taxon>
        <taxon>Pseudoalteromonas</taxon>
    </lineage>
</organism>
<sequence>MILSNISVPLLGLVDTAVIGHLDNSAYLAGVALGSMLISIAFWLAGFLRMSTTGLIAQAYGANDVKRQMQILKQGLVIAVVLGILLILLLPMFRLLITEFFKASPDAIEYAQSYVAIRLFSAPAALMNLVLLGWMLGMQFSKGPFYLVLVTNITNIILDIIFVVVFQWQVEGAALASAISDYLSLFFALYLANHVAKQHGYSLKLSFAMPLSNVSALLRANGNIFFRSLCLQLCFGFMTYYGGVMGDHYLAANAVLLNFLMLVSFALDGIAYAAESKVGHACGQKNVREIHSWVWVSACWGMIFAVIYSVFFSVFGASLIALLTDIPEVRSTATLYLPWLIVLPIFASMSFIFDGVFVGLMKTKAMRDSMAISALVGFAAVFYTFKEHGNDALWAAMSSFMLLRGITLMVVYACLYRQDRLLK</sequence>
<dbReference type="AlphaFoldDB" id="A0A244CWL9"/>
<evidence type="ECO:0000256" key="1">
    <source>
        <dbReference type="ARBA" id="ARBA00004141"/>
    </source>
</evidence>